<evidence type="ECO:0000313" key="5">
    <source>
        <dbReference type="EMBL" id="PSS22559.1"/>
    </source>
</evidence>
<dbReference type="STRING" id="857342.A0A2T3B713"/>
<evidence type="ECO:0000256" key="2">
    <source>
        <dbReference type="PROSITE-ProRule" id="PRU00176"/>
    </source>
</evidence>
<dbReference type="SMART" id="SM00360">
    <property type="entry name" value="RRM"/>
    <property type="match status" value="2"/>
</dbReference>
<evidence type="ECO:0000256" key="3">
    <source>
        <dbReference type="SAM" id="MobiDB-lite"/>
    </source>
</evidence>
<dbReference type="InParanoid" id="A0A2T3B713"/>
<evidence type="ECO:0000313" key="6">
    <source>
        <dbReference type="Proteomes" id="UP000241818"/>
    </source>
</evidence>
<dbReference type="RefSeq" id="XP_024722714.1">
    <property type="nucleotide sequence ID" value="XM_024864751.1"/>
</dbReference>
<name>A0A2T3B713_AMORE</name>
<feature type="compositionally biased region" description="Basic and acidic residues" evidence="3">
    <location>
        <begin position="401"/>
        <end position="429"/>
    </location>
</feature>
<dbReference type="InterPro" id="IPR012677">
    <property type="entry name" value="Nucleotide-bd_a/b_plait_sf"/>
</dbReference>
<sequence>MPHVPPGNITGVYYIVVAGLPWGCSWQRLKDFARNQQPDGKCIEIDHAMVYPDSTDGWVRVKGKENFRKAFEHLNGGILDDRSLLADGRNETETQTLRDLNTTRTLMLPRRDHNSSSASCNAYSPSASASPYTQTSPSTYSTSEIDWYYQLQQGGPSYHPVSPVCPNGSYYQTPAMYETAASPIFAPPALQYSMGPAAPAMLYGGNIAPALPGYLPQQPVYTYVAPYVDYPIPLPNVSTPGQTPPTNSKNESRKIIISQLPHTITSSDLRDLLAKAADKCGSASSTSRSSSPIHDIEIAKHGDGKAKGSASVVLESRHLARAFVKVVDGMKYQGRVLSARLAKEGAEPGRQSSPPGKLYMPSGSSSSSHYSGNKQRVSKDARSERRPSYDTPSGESGVGETESHRESRYGSGEKKSGAKSGEQARRRSSDVMSTPAVVDGSSSRGSQGMERRSRS</sequence>
<evidence type="ECO:0000259" key="4">
    <source>
        <dbReference type="PROSITE" id="PS50102"/>
    </source>
</evidence>
<dbReference type="EMBL" id="KZ679009">
    <property type="protein sequence ID" value="PSS22559.1"/>
    <property type="molecule type" value="Genomic_DNA"/>
</dbReference>
<dbReference type="SUPFAM" id="SSF54928">
    <property type="entry name" value="RNA-binding domain, RBD"/>
    <property type="match status" value="2"/>
</dbReference>
<dbReference type="GO" id="GO:0005737">
    <property type="term" value="C:cytoplasm"/>
    <property type="evidence" value="ECO:0007669"/>
    <property type="project" value="TreeGrafter"/>
</dbReference>
<dbReference type="InterPro" id="IPR000504">
    <property type="entry name" value="RRM_dom"/>
</dbReference>
<feature type="region of interest" description="Disordered" evidence="3">
    <location>
        <begin position="342"/>
        <end position="455"/>
    </location>
</feature>
<reference evidence="5 6" key="1">
    <citation type="journal article" date="2018" name="New Phytol.">
        <title>Comparative genomics and transcriptomics depict ericoid mycorrhizal fungi as versatile saprotrophs and plant mutualists.</title>
        <authorList>
            <person name="Martino E."/>
            <person name="Morin E."/>
            <person name="Grelet G.A."/>
            <person name="Kuo A."/>
            <person name="Kohler A."/>
            <person name="Daghino S."/>
            <person name="Barry K.W."/>
            <person name="Cichocki N."/>
            <person name="Clum A."/>
            <person name="Dockter R.B."/>
            <person name="Hainaut M."/>
            <person name="Kuo R.C."/>
            <person name="LaButti K."/>
            <person name="Lindahl B.D."/>
            <person name="Lindquist E.A."/>
            <person name="Lipzen A."/>
            <person name="Khouja H.R."/>
            <person name="Magnuson J."/>
            <person name="Murat C."/>
            <person name="Ohm R.A."/>
            <person name="Singer S.W."/>
            <person name="Spatafora J.W."/>
            <person name="Wang M."/>
            <person name="Veneault-Fourrey C."/>
            <person name="Henrissat B."/>
            <person name="Grigoriev I.V."/>
            <person name="Martin F.M."/>
            <person name="Perotto S."/>
        </authorList>
    </citation>
    <scope>NUCLEOTIDE SEQUENCE [LARGE SCALE GENOMIC DNA]</scope>
    <source>
        <strain evidence="5 6">ATCC 22711</strain>
    </source>
</reference>
<accession>A0A2T3B713</accession>
<dbReference type="GO" id="GO:0005634">
    <property type="term" value="C:nucleus"/>
    <property type="evidence" value="ECO:0007669"/>
    <property type="project" value="TreeGrafter"/>
</dbReference>
<feature type="region of interest" description="Disordered" evidence="3">
    <location>
        <begin position="109"/>
        <end position="137"/>
    </location>
</feature>
<feature type="compositionally biased region" description="Basic and acidic residues" evidence="3">
    <location>
        <begin position="377"/>
        <end position="388"/>
    </location>
</feature>
<protein>
    <recommendedName>
        <fullName evidence="4">RRM domain-containing protein</fullName>
    </recommendedName>
</protein>
<dbReference type="InterPro" id="IPR050374">
    <property type="entry name" value="RRT5_SRSF_SR"/>
</dbReference>
<feature type="domain" description="RRM" evidence="4">
    <location>
        <begin position="253"/>
        <end position="344"/>
    </location>
</feature>
<feature type="compositionally biased region" description="Low complexity" evidence="3">
    <location>
        <begin position="115"/>
        <end position="137"/>
    </location>
</feature>
<dbReference type="GO" id="GO:1990904">
    <property type="term" value="C:ribonucleoprotein complex"/>
    <property type="evidence" value="ECO:0007669"/>
    <property type="project" value="TreeGrafter"/>
</dbReference>
<gene>
    <name evidence="5" type="ORF">M430DRAFT_227244</name>
</gene>
<dbReference type="InterPro" id="IPR035979">
    <property type="entry name" value="RBD_domain_sf"/>
</dbReference>
<dbReference type="Proteomes" id="UP000241818">
    <property type="component" value="Unassembled WGS sequence"/>
</dbReference>
<keyword evidence="1 2" id="KW-0694">RNA-binding</keyword>
<dbReference type="Gene3D" id="3.30.70.330">
    <property type="match status" value="2"/>
</dbReference>
<evidence type="ECO:0000256" key="1">
    <source>
        <dbReference type="ARBA" id="ARBA00022884"/>
    </source>
</evidence>
<dbReference type="PROSITE" id="PS50102">
    <property type="entry name" value="RRM"/>
    <property type="match status" value="1"/>
</dbReference>
<keyword evidence="6" id="KW-1185">Reference proteome</keyword>
<organism evidence="5 6">
    <name type="scientific">Amorphotheca resinae ATCC 22711</name>
    <dbReference type="NCBI Taxonomy" id="857342"/>
    <lineage>
        <taxon>Eukaryota</taxon>
        <taxon>Fungi</taxon>
        <taxon>Dikarya</taxon>
        <taxon>Ascomycota</taxon>
        <taxon>Pezizomycotina</taxon>
        <taxon>Leotiomycetes</taxon>
        <taxon>Helotiales</taxon>
        <taxon>Amorphothecaceae</taxon>
        <taxon>Amorphotheca</taxon>
    </lineage>
</organism>
<dbReference type="OrthoDB" id="610462at2759"/>
<dbReference type="PANTHER" id="PTHR23003">
    <property type="entry name" value="RNA RECOGNITION MOTIF RRM DOMAIN CONTAINING PROTEIN"/>
    <property type="match status" value="1"/>
</dbReference>
<dbReference type="AlphaFoldDB" id="A0A2T3B713"/>
<dbReference type="GeneID" id="36572832"/>
<dbReference type="GO" id="GO:0003729">
    <property type="term" value="F:mRNA binding"/>
    <property type="evidence" value="ECO:0007669"/>
    <property type="project" value="TreeGrafter"/>
</dbReference>
<feature type="compositionally biased region" description="Low complexity" evidence="3">
    <location>
        <begin position="362"/>
        <end position="372"/>
    </location>
</feature>
<proteinExistence type="predicted"/>
<dbReference type="CDD" id="cd00590">
    <property type="entry name" value="RRM_SF"/>
    <property type="match status" value="1"/>
</dbReference>
<dbReference type="PANTHER" id="PTHR23003:SF3">
    <property type="entry name" value="FI21236P1-RELATED"/>
    <property type="match status" value="1"/>
</dbReference>